<evidence type="ECO:0000313" key="8">
    <source>
        <dbReference type="EMBL" id="MDF9406887.1"/>
    </source>
</evidence>
<name>A0A9X4H3E5_9FIRM</name>
<protein>
    <recommendedName>
        <fullName evidence="6">short-chain-enoyl-CoA hydratase</fullName>
        <ecNumber evidence="6">4.2.1.150</ecNumber>
    </recommendedName>
</protein>
<dbReference type="PANTHER" id="PTHR11941">
    <property type="entry name" value="ENOYL-COA HYDRATASE-RELATED"/>
    <property type="match status" value="1"/>
</dbReference>
<dbReference type="AlphaFoldDB" id="A0A9X4H3E5"/>
<dbReference type="InterPro" id="IPR029045">
    <property type="entry name" value="ClpP/crotonase-like_dom_sf"/>
</dbReference>
<comment type="pathway">
    <text evidence="1">Lipid metabolism; butanoate metabolism.</text>
</comment>
<keyword evidence="9" id="KW-1185">Reference proteome</keyword>
<dbReference type="SUPFAM" id="SSF52096">
    <property type="entry name" value="ClpP/crotonase"/>
    <property type="match status" value="1"/>
</dbReference>
<gene>
    <name evidence="8" type="ORF">L7E55_00685</name>
</gene>
<comment type="catalytic activity">
    <reaction evidence="5">
        <text>a short-chain (3S)-3-hydroxyacyl-CoA = a short-chain (2E)-enoyl-CoA + H2O</text>
        <dbReference type="Rhea" id="RHEA:52664"/>
        <dbReference type="ChEBI" id="CHEBI:15377"/>
        <dbReference type="ChEBI" id="CHEBI:87488"/>
        <dbReference type="ChEBI" id="CHEBI:136760"/>
        <dbReference type="EC" id="4.2.1.150"/>
    </reaction>
</comment>
<dbReference type="EC" id="4.2.1.150" evidence="6"/>
<dbReference type="GO" id="GO:0006635">
    <property type="term" value="P:fatty acid beta-oxidation"/>
    <property type="evidence" value="ECO:0007669"/>
    <property type="project" value="TreeGrafter"/>
</dbReference>
<evidence type="ECO:0000256" key="6">
    <source>
        <dbReference type="ARBA" id="ARBA00067035"/>
    </source>
</evidence>
<keyword evidence="4" id="KW-0456">Lyase</keyword>
<evidence type="ECO:0000256" key="7">
    <source>
        <dbReference type="RuleBase" id="RU003707"/>
    </source>
</evidence>
<dbReference type="EMBL" id="JAKOAV010000001">
    <property type="protein sequence ID" value="MDF9406887.1"/>
    <property type="molecule type" value="Genomic_DNA"/>
</dbReference>
<evidence type="ECO:0000256" key="2">
    <source>
        <dbReference type="ARBA" id="ARBA00005254"/>
    </source>
</evidence>
<sequence length="260" mass="27851">MAWNNVLVEFDNEIAVVSVNRPKALNALDHQTIAELGEAMAELAANQSVKVIILTGAGEKAFVAGADIAYMLSLTPMQAQEFSRHGQKVLSQIENMSKPVIAAVNGFALGGGCELSMACDIRVASEKAKFGQPEVSLGIMAGFGGTQRLARLVNPGIAKEMLFTGDIYDAQAALKFGLVSKVVPADELMDVCKKMAKRIASMGPVGVRFTKEAINQGLDMDQEKAFNIEAALFGVIFSTADQKEGMSAFLEKRKVEFKGE</sequence>
<dbReference type="PANTHER" id="PTHR11941:SF54">
    <property type="entry name" value="ENOYL-COA HYDRATASE, MITOCHONDRIAL"/>
    <property type="match status" value="1"/>
</dbReference>
<comment type="similarity">
    <text evidence="2 7">Belongs to the enoyl-CoA hydratase/isomerase family.</text>
</comment>
<dbReference type="GO" id="GO:0018812">
    <property type="term" value="F:3-hydroxyacyl-CoA dehydratase activity"/>
    <property type="evidence" value="ECO:0007669"/>
    <property type="project" value="UniProtKB-EC"/>
</dbReference>
<dbReference type="RefSeq" id="WP_277442029.1">
    <property type="nucleotide sequence ID" value="NZ_JAKOAV010000001.1"/>
</dbReference>
<reference evidence="8" key="1">
    <citation type="submission" date="2022-02" db="EMBL/GenBank/DDBJ databases">
        <authorList>
            <person name="Leng L."/>
        </authorList>
    </citation>
    <scope>NUCLEOTIDE SEQUENCE</scope>
    <source>
        <strain evidence="8">JI</strain>
    </source>
</reference>
<evidence type="ECO:0000256" key="4">
    <source>
        <dbReference type="ARBA" id="ARBA00023239"/>
    </source>
</evidence>
<organism evidence="8 9">
    <name type="scientific">Pelotomaculum isophthalicicum JI</name>
    <dbReference type="NCBI Taxonomy" id="947010"/>
    <lineage>
        <taxon>Bacteria</taxon>
        <taxon>Bacillati</taxon>
        <taxon>Bacillota</taxon>
        <taxon>Clostridia</taxon>
        <taxon>Eubacteriales</taxon>
        <taxon>Desulfotomaculaceae</taxon>
        <taxon>Pelotomaculum</taxon>
    </lineage>
</organism>
<proteinExistence type="inferred from homology"/>
<dbReference type="InterPro" id="IPR014748">
    <property type="entry name" value="Enoyl-CoA_hydra_C"/>
</dbReference>
<dbReference type="PROSITE" id="PS00166">
    <property type="entry name" value="ENOYL_COA_HYDRATASE"/>
    <property type="match status" value="1"/>
</dbReference>
<dbReference type="InterPro" id="IPR018376">
    <property type="entry name" value="Enoyl-CoA_hyd/isom_CS"/>
</dbReference>
<evidence type="ECO:0000256" key="3">
    <source>
        <dbReference type="ARBA" id="ARBA00011881"/>
    </source>
</evidence>
<dbReference type="InterPro" id="IPR001753">
    <property type="entry name" value="Enoyl-CoA_hydra/iso"/>
</dbReference>
<dbReference type="Pfam" id="PF00378">
    <property type="entry name" value="ECH_1"/>
    <property type="match status" value="1"/>
</dbReference>
<dbReference type="FunFam" id="1.10.12.10:FF:000001">
    <property type="entry name" value="Probable enoyl-CoA hydratase, mitochondrial"/>
    <property type="match status" value="1"/>
</dbReference>
<comment type="subunit">
    <text evidence="3">Homotetramer.</text>
</comment>
<dbReference type="Gene3D" id="3.90.226.10">
    <property type="entry name" value="2-enoyl-CoA Hydratase, Chain A, domain 1"/>
    <property type="match status" value="1"/>
</dbReference>
<accession>A0A9X4H3E5</accession>
<evidence type="ECO:0000256" key="1">
    <source>
        <dbReference type="ARBA" id="ARBA00005086"/>
    </source>
</evidence>
<dbReference type="FunFam" id="3.90.226.10:FF:000009">
    <property type="entry name" value="Carnitinyl-CoA dehydratase"/>
    <property type="match status" value="1"/>
</dbReference>
<dbReference type="Gene3D" id="1.10.12.10">
    <property type="entry name" value="Lyase 2-enoyl-coa Hydratase, Chain A, domain 2"/>
    <property type="match status" value="1"/>
</dbReference>
<evidence type="ECO:0000256" key="5">
    <source>
        <dbReference type="ARBA" id="ARBA00050624"/>
    </source>
</evidence>
<comment type="caution">
    <text evidence="8">The sequence shown here is derived from an EMBL/GenBank/DDBJ whole genome shotgun (WGS) entry which is preliminary data.</text>
</comment>
<evidence type="ECO:0000313" key="9">
    <source>
        <dbReference type="Proteomes" id="UP001154312"/>
    </source>
</evidence>
<dbReference type="CDD" id="cd06558">
    <property type="entry name" value="crotonase-like"/>
    <property type="match status" value="1"/>
</dbReference>
<dbReference type="Proteomes" id="UP001154312">
    <property type="component" value="Unassembled WGS sequence"/>
</dbReference>